<dbReference type="Pfam" id="PF13671">
    <property type="entry name" value="AAA_33"/>
    <property type="match status" value="1"/>
</dbReference>
<evidence type="ECO:0000256" key="3">
    <source>
        <dbReference type="ARBA" id="ARBA00012054"/>
    </source>
</evidence>
<dbReference type="Proteomes" id="UP000053342">
    <property type="component" value="Unassembled WGS sequence"/>
</dbReference>
<protein>
    <recommendedName>
        <fullName evidence="3 9">Gluconokinase</fullName>
        <ecNumber evidence="3 9">2.7.1.12</ecNumber>
    </recommendedName>
</protein>
<keyword evidence="7 9" id="KW-0067">ATP-binding</keyword>
<dbReference type="InterPro" id="IPR006001">
    <property type="entry name" value="Therm_gnt_kin"/>
</dbReference>
<proteinExistence type="inferred from homology"/>
<evidence type="ECO:0000313" key="10">
    <source>
        <dbReference type="EMBL" id="KIW37749.1"/>
    </source>
</evidence>
<dbReference type="AlphaFoldDB" id="A0A0D2DPH5"/>
<dbReference type="PANTHER" id="PTHR43442">
    <property type="entry name" value="GLUCONOKINASE-RELATED"/>
    <property type="match status" value="1"/>
</dbReference>
<evidence type="ECO:0000256" key="6">
    <source>
        <dbReference type="ARBA" id="ARBA00022777"/>
    </source>
</evidence>
<dbReference type="FunFam" id="3.40.50.300:FF:001607">
    <property type="entry name" value="Gluconokinase"/>
    <property type="match status" value="1"/>
</dbReference>
<evidence type="ECO:0000256" key="9">
    <source>
        <dbReference type="RuleBase" id="RU363066"/>
    </source>
</evidence>
<dbReference type="NCBIfam" id="TIGR01313">
    <property type="entry name" value="therm_gnt_kin"/>
    <property type="match status" value="1"/>
</dbReference>
<dbReference type="Gene3D" id="3.40.50.300">
    <property type="entry name" value="P-loop containing nucleotide triphosphate hydrolases"/>
    <property type="match status" value="1"/>
</dbReference>
<dbReference type="STRING" id="215243.A0A0D2DPH5"/>
<dbReference type="RefSeq" id="XP_016257965.1">
    <property type="nucleotide sequence ID" value="XM_016411211.1"/>
</dbReference>
<dbReference type="GO" id="GO:0005524">
    <property type="term" value="F:ATP binding"/>
    <property type="evidence" value="ECO:0007669"/>
    <property type="project" value="UniProtKB-KW"/>
</dbReference>
<reference evidence="10 11" key="1">
    <citation type="submission" date="2015-01" db="EMBL/GenBank/DDBJ databases">
        <title>The Genome Sequence of Exophiala oligosperma CBS72588.</title>
        <authorList>
            <consortium name="The Broad Institute Genomics Platform"/>
            <person name="Cuomo C."/>
            <person name="de Hoog S."/>
            <person name="Gorbushina A."/>
            <person name="Stielow B."/>
            <person name="Teixiera M."/>
            <person name="Abouelleil A."/>
            <person name="Chapman S.B."/>
            <person name="Priest M."/>
            <person name="Young S.K."/>
            <person name="Wortman J."/>
            <person name="Nusbaum C."/>
            <person name="Birren B."/>
        </authorList>
    </citation>
    <scope>NUCLEOTIDE SEQUENCE [LARGE SCALE GENOMIC DNA]</scope>
    <source>
        <strain evidence="10 11">CBS 72588</strain>
    </source>
</reference>
<dbReference type="VEuPathDB" id="FungiDB:PV06_09744"/>
<comment type="pathway">
    <text evidence="1 9">Carbohydrate acid metabolism; D-gluconate degradation.</text>
</comment>
<keyword evidence="5 9" id="KW-0547">Nucleotide-binding</keyword>
<evidence type="ECO:0000256" key="1">
    <source>
        <dbReference type="ARBA" id="ARBA00004875"/>
    </source>
</evidence>
<comment type="catalytic activity">
    <reaction evidence="8 9">
        <text>D-gluconate + ATP = 6-phospho-D-gluconate + ADP + H(+)</text>
        <dbReference type="Rhea" id="RHEA:19433"/>
        <dbReference type="ChEBI" id="CHEBI:15378"/>
        <dbReference type="ChEBI" id="CHEBI:18391"/>
        <dbReference type="ChEBI" id="CHEBI:30616"/>
        <dbReference type="ChEBI" id="CHEBI:58759"/>
        <dbReference type="ChEBI" id="CHEBI:456216"/>
        <dbReference type="EC" id="2.7.1.12"/>
    </reaction>
</comment>
<dbReference type="PANTHER" id="PTHR43442:SF3">
    <property type="entry name" value="GLUCONOKINASE-RELATED"/>
    <property type="match status" value="1"/>
</dbReference>
<dbReference type="GO" id="GO:0005975">
    <property type="term" value="P:carbohydrate metabolic process"/>
    <property type="evidence" value="ECO:0007669"/>
    <property type="project" value="InterPro"/>
</dbReference>
<dbReference type="EC" id="2.7.1.12" evidence="3 9"/>
<dbReference type="UniPathway" id="UPA00792"/>
<dbReference type="GO" id="GO:0005737">
    <property type="term" value="C:cytoplasm"/>
    <property type="evidence" value="ECO:0007669"/>
    <property type="project" value="TreeGrafter"/>
</dbReference>
<evidence type="ECO:0000256" key="2">
    <source>
        <dbReference type="ARBA" id="ARBA00008420"/>
    </source>
</evidence>
<evidence type="ECO:0000256" key="5">
    <source>
        <dbReference type="ARBA" id="ARBA00022741"/>
    </source>
</evidence>
<dbReference type="InterPro" id="IPR027417">
    <property type="entry name" value="P-loop_NTPase"/>
</dbReference>
<accession>A0A0D2DPH5</accession>
<evidence type="ECO:0000256" key="8">
    <source>
        <dbReference type="ARBA" id="ARBA00048090"/>
    </source>
</evidence>
<gene>
    <name evidence="10" type="ORF">PV06_09744</name>
</gene>
<dbReference type="CDD" id="cd02021">
    <property type="entry name" value="GntK"/>
    <property type="match status" value="1"/>
</dbReference>
<dbReference type="OrthoDB" id="275177at2759"/>
<keyword evidence="4 9" id="KW-0808">Transferase</keyword>
<sequence length="224" mass="25685">MLSAERTTRLQPFQNHIRTTKPALEISVSKMAAEDDDHIEHIWIITGPAGCGKTTVAQHLAKELSLPYIEGDDFHPVANKQKMASGIPLTDADRWDWLITLRNEALKQLQHSNGVIVTCSALKHKYRDVIRVANYEHPSVQVHFVYLKVDESTLQKRVAARVGHYMKEGMVHSQMATLEEPELDEEWDVLPVDVRDDKETVKKQALEMVQRKLKEYEGLHQYPN</sequence>
<evidence type="ECO:0000313" key="11">
    <source>
        <dbReference type="Proteomes" id="UP000053342"/>
    </source>
</evidence>
<evidence type="ECO:0000256" key="7">
    <source>
        <dbReference type="ARBA" id="ARBA00022840"/>
    </source>
</evidence>
<dbReference type="GeneID" id="27361818"/>
<keyword evidence="6 9" id="KW-0418">Kinase</keyword>
<dbReference type="EMBL" id="KN847342">
    <property type="protein sequence ID" value="KIW37749.1"/>
    <property type="molecule type" value="Genomic_DNA"/>
</dbReference>
<keyword evidence="11" id="KW-1185">Reference proteome</keyword>
<dbReference type="GO" id="GO:0046316">
    <property type="term" value="F:gluconokinase activity"/>
    <property type="evidence" value="ECO:0007669"/>
    <property type="project" value="UniProtKB-EC"/>
</dbReference>
<comment type="similarity">
    <text evidence="2 9">Belongs to the gluconokinase GntK/GntV family.</text>
</comment>
<dbReference type="SUPFAM" id="SSF52540">
    <property type="entry name" value="P-loop containing nucleoside triphosphate hydrolases"/>
    <property type="match status" value="1"/>
</dbReference>
<organism evidence="10 11">
    <name type="scientific">Exophiala oligosperma</name>
    <dbReference type="NCBI Taxonomy" id="215243"/>
    <lineage>
        <taxon>Eukaryota</taxon>
        <taxon>Fungi</taxon>
        <taxon>Dikarya</taxon>
        <taxon>Ascomycota</taxon>
        <taxon>Pezizomycotina</taxon>
        <taxon>Eurotiomycetes</taxon>
        <taxon>Chaetothyriomycetidae</taxon>
        <taxon>Chaetothyriales</taxon>
        <taxon>Herpotrichiellaceae</taxon>
        <taxon>Exophiala</taxon>
    </lineage>
</organism>
<evidence type="ECO:0000256" key="4">
    <source>
        <dbReference type="ARBA" id="ARBA00022679"/>
    </source>
</evidence>
<name>A0A0D2DPH5_9EURO</name>